<comment type="similarity">
    <text evidence="2">Belongs to the ParB family.</text>
</comment>
<evidence type="ECO:0000256" key="2">
    <source>
        <dbReference type="ARBA" id="ARBA00006295"/>
    </source>
</evidence>
<dbReference type="Pfam" id="PF23552">
    <property type="entry name" value="ParB_C"/>
    <property type="match status" value="1"/>
</dbReference>
<dbReference type="GO" id="GO:0003677">
    <property type="term" value="F:DNA binding"/>
    <property type="evidence" value="ECO:0007669"/>
    <property type="project" value="UniProtKB-KW"/>
</dbReference>
<accession>A0A6I0EXF8</accession>
<dbReference type="NCBIfam" id="TIGR00180">
    <property type="entry name" value="parB_part"/>
    <property type="match status" value="1"/>
</dbReference>
<dbReference type="InterPro" id="IPR041468">
    <property type="entry name" value="HTH_ParB/Spo0J"/>
</dbReference>
<dbReference type="Proteomes" id="UP000432715">
    <property type="component" value="Unassembled WGS sequence"/>
</dbReference>
<dbReference type="GO" id="GO:0009295">
    <property type="term" value="C:nucleoid"/>
    <property type="evidence" value="ECO:0007669"/>
    <property type="project" value="UniProtKB-SubCell"/>
</dbReference>
<dbReference type="InterPro" id="IPR036086">
    <property type="entry name" value="ParB/Sulfiredoxin_sf"/>
</dbReference>
<evidence type="ECO:0000256" key="4">
    <source>
        <dbReference type="ARBA" id="ARBA00023125"/>
    </source>
</evidence>
<dbReference type="EMBL" id="WBZC01000054">
    <property type="protein sequence ID" value="KAB3531877.1"/>
    <property type="molecule type" value="Genomic_DNA"/>
</dbReference>
<dbReference type="InterPro" id="IPR057240">
    <property type="entry name" value="ParB_dimer_C"/>
</dbReference>
<dbReference type="SUPFAM" id="SSF110849">
    <property type="entry name" value="ParB/Sulfiredoxin"/>
    <property type="match status" value="1"/>
</dbReference>
<dbReference type="FunFam" id="1.10.10.2830:FF:000001">
    <property type="entry name" value="Chromosome partitioning protein ParB"/>
    <property type="match status" value="1"/>
</dbReference>
<dbReference type="Gene3D" id="1.10.10.2830">
    <property type="match status" value="1"/>
</dbReference>
<dbReference type="Pfam" id="PF17762">
    <property type="entry name" value="HTH_ParB"/>
    <property type="match status" value="1"/>
</dbReference>
<dbReference type="GO" id="GO:0007059">
    <property type="term" value="P:chromosome segregation"/>
    <property type="evidence" value="ECO:0007669"/>
    <property type="project" value="UniProtKB-KW"/>
</dbReference>
<dbReference type="PANTHER" id="PTHR33375">
    <property type="entry name" value="CHROMOSOME-PARTITIONING PROTEIN PARB-RELATED"/>
    <property type="match status" value="1"/>
</dbReference>
<evidence type="ECO:0000256" key="1">
    <source>
        <dbReference type="ARBA" id="ARBA00004453"/>
    </source>
</evidence>
<comment type="caution">
    <text evidence="6">The sequence shown here is derived from an EMBL/GenBank/DDBJ whole genome shotgun (WGS) entry which is preliminary data.</text>
</comment>
<keyword evidence="7" id="KW-1185">Reference proteome</keyword>
<feature type="domain" description="ParB-like N-terminal" evidence="5">
    <location>
        <begin position="34"/>
        <end position="123"/>
    </location>
</feature>
<organism evidence="6 7">
    <name type="scientific">Alkaliphilus pronyensis</name>
    <dbReference type="NCBI Taxonomy" id="1482732"/>
    <lineage>
        <taxon>Bacteria</taxon>
        <taxon>Bacillati</taxon>
        <taxon>Bacillota</taxon>
        <taxon>Clostridia</taxon>
        <taxon>Peptostreptococcales</taxon>
        <taxon>Natronincolaceae</taxon>
        <taxon>Alkaliphilus</taxon>
    </lineage>
</organism>
<dbReference type="CDD" id="cd16393">
    <property type="entry name" value="SPO0J_N"/>
    <property type="match status" value="1"/>
</dbReference>
<evidence type="ECO:0000256" key="3">
    <source>
        <dbReference type="ARBA" id="ARBA00022829"/>
    </source>
</evidence>
<keyword evidence="4" id="KW-0238">DNA-binding</keyword>
<dbReference type="Pfam" id="PF02195">
    <property type="entry name" value="ParB_N"/>
    <property type="match status" value="1"/>
</dbReference>
<reference evidence="6 7" key="1">
    <citation type="submission" date="2019-10" db="EMBL/GenBank/DDBJ databases">
        <title>Alkaliphilus serpentinus sp. nov. and Alkaliphilus pronyensis sp. nov., two novel anaerobic alkaliphilic species isolated from the serpentinized-hosted hydrothermal field of the Prony Bay (New Caledonia).</title>
        <authorList>
            <person name="Postec A."/>
        </authorList>
    </citation>
    <scope>NUCLEOTIDE SEQUENCE [LARGE SCALE GENOMIC DNA]</scope>
    <source>
        <strain evidence="6 7">LacV</strain>
    </source>
</reference>
<dbReference type="FunFam" id="3.90.1530.30:FF:000001">
    <property type="entry name" value="Chromosome partitioning protein ParB"/>
    <property type="match status" value="1"/>
</dbReference>
<name>A0A6I0EXF8_9FIRM</name>
<dbReference type="GO" id="GO:0045881">
    <property type="term" value="P:positive regulation of sporulation resulting in formation of a cellular spore"/>
    <property type="evidence" value="ECO:0007669"/>
    <property type="project" value="TreeGrafter"/>
</dbReference>
<comment type="subcellular location">
    <subcellularLocation>
        <location evidence="1">Cytoplasm</location>
        <location evidence="1">Nucleoid</location>
    </subcellularLocation>
</comment>
<dbReference type="InterPro" id="IPR003115">
    <property type="entry name" value="ParB_N"/>
</dbReference>
<keyword evidence="3" id="KW-0159">Chromosome partition</keyword>
<dbReference type="RefSeq" id="WP_151861947.1">
    <property type="nucleotide sequence ID" value="NZ_WBZC01000054.1"/>
</dbReference>
<gene>
    <name evidence="6" type="ORF">F8154_12450</name>
</gene>
<evidence type="ECO:0000313" key="7">
    <source>
        <dbReference type="Proteomes" id="UP000432715"/>
    </source>
</evidence>
<dbReference type="Gene3D" id="3.90.1530.30">
    <property type="match status" value="1"/>
</dbReference>
<evidence type="ECO:0000259" key="5">
    <source>
        <dbReference type="SMART" id="SM00470"/>
    </source>
</evidence>
<sequence length="288" mass="33574">MSRKRGLGKGLEALIPEMQTYGIDEEQKKNEKIQLIDINKIYPNIHQPRKDFDDEGLNELAESIKIHGIIQPIIVSKRESGYMIIAGERRWRAAKKIQLKELPSIIRDYQEEQLVKIALIENIQRQDLNSIEEALAYRQIINDYKVKQEQLADALGKSRPYIANTLRLLQLDDRVIEMIKSGKLSSGHGRTLLRVDEKDKQYRYAQKIVEEGLNVRKTEELLASPQRPIGKSKKERKNDYVLMDLEDNLKKYFGTKVTIVKGKKKGKIEIEYYNDEDLQRIIELLNKD</sequence>
<dbReference type="InterPro" id="IPR004437">
    <property type="entry name" value="ParB/RepB/Spo0J"/>
</dbReference>
<dbReference type="OrthoDB" id="9802051at2"/>
<evidence type="ECO:0000313" key="6">
    <source>
        <dbReference type="EMBL" id="KAB3531877.1"/>
    </source>
</evidence>
<dbReference type="PANTHER" id="PTHR33375:SF1">
    <property type="entry name" value="CHROMOSOME-PARTITIONING PROTEIN PARB-RELATED"/>
    <property type="match status" value="1"/>
</dbReference>
<dbReference type="SMART" id="SM00470">
    <property type="entry name" value="ParB"/>
    <property type="match status" value="1"/>
</dbReference>
<protein>
    <submittedName>
        <fullName evidence="6">ParB/RepB/Spo0J family partition protein</fullName>
    </submittedName>
</protein>
<proteinExistence type="inferred from homology"/>
<dbReference type="InterPro" id="IPR050336">
    <property type="entry name" value="Chromosome_partition/occlusion"/>
</dbReference>
<dbReference type="GO" id="GO:0005694">
    <property type="term" value="C:chromosome"/>
    <property type="evidence" value="ECO:0007669"/>
    <property type="project" value="TreeGrafter"/>
</dbReference>
<dbReference type="AlphaFoldDB" id="A0A6I0EXF8"/>